<evidence type="ECO:0000256" key="5">
    <source>
        <dbReference type="ARBA" id="ARBA00023136"/>
    </source>
</evidence>
<keyword evidence="4 6" id="KW-1133">Transmembrane helix</keyword>
<accession>A0A2G8RCX6</accession>
<feature type="transmembrane region" description="Helical" evidence="6">
    <location>
        <begin position="156"/>
        <end position="176"/>
    </location>
</feature>
<keyword evidence="5 6" id="KW-0472">Membrane</keyword>
<dbReference type="InterPro" id="IPR050638">
    <property type="entry name" value="AA-Vitamin_Transporters"/>
</dbReference>
<feature type="transmembrane region" description="Helical" evidence="6">
    <location>
        <begin position="273"/>
        <end position="291"/>
    </location>
</feature>
<dbReference type="Gene3D" id="1.10.3730.20">
    <property type="match status" value="1"/>
</dbReference>
<feature type="transmembrane region" description="Helical" evidence="6">
    <location>
        <begin position="188"/>
        <end position="206"/>
    </location>
</feature>
<comment type="subcellular location">
    <subcellularLocation>
        <location evidence="1">Cell membrane</location>
        <topology evidence="1">Multi-pass membrane protein</topology>
    </subcellularLocation>
</comment>
<evidence type="ECO:0000313" key="8">
    <source>
        <dbReference type="EMBL" id="PIL19343.1"/>
    </source>
</evidence>
<organism evidence="8 9">
    <name type="scientific">Puniceibacterium antarcticum</name>
    <dbReference type="NCBI Taxonomy" id="1206336"/>
    <lineage>
        <taxon>Bacteria</taxon>
        <taxon>Pseudomonadati</taxon>
        <taxon>Pseudomonadota</taxon>
        <taxon>Alphaproteobacteria</taxon>
        <taxon>Rhodobacterales</taxon>
        <taxon>Paracoccaceae</taxon>
        <taxon>Puniceibacterium</taxon>
    </lineage>
</organism>
<dbReference type="GO" id="GO:0005886">
    <property type="term" value="C:plasma membrane"/>
    <property type="evidence" value="ECO:0007669"/>
    <property type="project" value="UniProtKB-SubCell"/>
</dbReference>
<evidence type="ECO:0000256" key="1">
    <source>
        <dbReference type="ARBA" id="ARBA00004651"/>
    </source>
</evidence>
<evidence type="ECO:0000259" key="7">
    <source>
        <dbReference type="Pfam" id="PF00892"/>
    </source>
</evidence>
<protein>
    <recommendedName>
        <fullName evidence="7">EamA domain-containing protein</fullName>
    </recommendedName>
</protein>
<dbReference type="Pfam" id="PF00892">
    <property type="entry name" value="EamA"/>
    <property type="match status" value="2"/>
</dbReference>
<evidence type="ECO:0000256" key="6">
    <source>
        <dbReference type="SAM" id="Phobius"/>
    </source>
</evidence>
<dbReference type="PANTHER" id="PTHR32322:SF18">
    <property type="entry name" value="S-ADENOSYLMETHIONINE_S-ADENOSYLHOMOCYSTEINE TRANSPORTER"/>
    <property type="match status" value="1"/>
</dbReference>
<dbReference type="AlphaFoldDB" id="A0A2G8RCX6"/>
<dbReference type="Proteomes" id="UP000231259">
    <property type="component" value="Unassembled WGS sequence"/>
</dbReference>
<feature type="transmembrane region" description="Helical" evidence="6">
    <location>
        <begin position="71"/>
        <end position="90"/>
    </location>
</feature>
<feature type="domain" description="EamA" evidence="7">
    <location>
        <begin position="155"/>
        <end position="290"/>
    </location>
</feature>
<sequence>MKRRDSIDFAGASGLVVFAAVLALNQVVIKVTNGGFGPVFSAGLRSVLALGIVLIWARLRGRKISGLRDRLWPSLLLGCFFTLEFIFLYTALDLTTVSRASILFYSMPVWLALVAHFTLPGETLSLQRALGLALAMAGVIWALLDPHTRAAGDLRGDLAALGAALSWAGIALTVRLTRVSELNAETQLSLQLAVSAVLLLALSPLFGDLLRDPGWVHLAGLGFQALFVASFGFLFWLGLIAIYPASDVAAFSFLSPVLSVGLGWVMLGEPVGAGIIGALALVAVGIVLINLRRTA</sequence>
<feature type="transmembrane region" description="Helical" evidence="6">
    <location>
        <begin position="218"/>
        <end position="241"/>
    </location>
</feature>
<evidence type="ECO:0000256" key="4">
    <source>
        <dbReference type="ARBA" id="ARBA00022989"/>
    </source>
</evidence>
<comment type="caution">
    <text evidence="8">The sequence shown here is derived from an EMBL/GenBank/DDBJ whole genome shotgun (WGS) entry which is preliminary data.</text>
</comment>
<reference evidence="8 9" key="1">
    <citation type="submission" date="2013-09" db="EMBL/GenBank/DDBJ databases">
        <title>Genome sequencing of Phaeobacter antarcticus sp. nov. SM1211.</title>
        <authorList>
            <person name="Zhang X.-Y."/>
            <person name="Liu C."/>
            <person name="Chen X.-L."/>
            <person name="Xie B.-B."/>
            <person name="Qin Q.-L."/>
            <person name="Rong J.-C."/>
            <person name="Zhang Y.-Z."/>
        </authorList>
    </citation>
    <scope>NUCLEOTIDE SEQUENCE [LARGE SCALE GENOMIC DNA]</scope>
    <source>
        <strain evidence="8 9">SM1211</strain>
    </source>
</reference>
<dbReference type="EMBL" id="AWWI01000100">
    <property type="protein sequence ID" value="PIL19343.1"/>
    <property type="molecule type" value="Genomic_DNA"/>
</dbReference>
<keyword evidence="3 6" id="KW-0812">Transmembrane</keyword>
<feature type="transmembrane region" description="Helical" evidence="6">
    <location>
        <begin position="126"/>
        <end position="144"/>
    </location>
</feature>
<keyword evidence="9" id="KW-1185">Reference proteome</keyword>
<evidence type="ECO:0000256" key="3">
    <source>
        <dbReference type="ARBA" id="ARBA00022692"/>
    </source>
</evidence>
<evidence type="ECO:0000313" key="9">
    <source>
        <dbReference type="Proteomes" id="UP000231259"/>
    </source>
</evidence>
<dbReference type="PANTHER" id="PTHR32322">
    <property type="entry name" value="INNER MEMBRANE TRANSPORTER"/>
    <property type="match status" value="1"/>
</dbReference>
<keyword evidence="2" id="KW-1003">Cell membrane</keyword>
<feature type="domain" description="EamA" evidence="7">
    <location>
        <begin position="13"/>
        <end position="142"/>
    </location>
</feature>
<dbReference type="OrthoDB" id="184388at2"/>
<proteinExistence type="predicted"/>
<dbReference type="SUPFAM" id="SSF103481">
    <property type="entry name" value="Multidrug resistance efflux transporter EmrE"/>
    <property type="match status" value="2"/>
</dbReference>
<dbReference type="InterPro" id="IPR000620">
    <property type="entry name" value="EamA_dom"/>
</dbReference>
<feature type="transmembrane region" description="Helical" evidence="6">
    <location>
        <begin position="7"/>
        <end position="29"/>
    </location>
</feature>
<evidence type="ECO:0000256" key="2">
    <source>
        <dbReference type="ARBA" id="ARBA00022475"/>
    </source>
</evidence>
<feature type="transmembrane region" description="Helical" evidence="6">
    <location>
        <begin position="248"/>
        <end position="267"/>
    </location>
</feature>
<feature type="transmembrane region" description="Helical" evidence="6">
    <location>
        <begin position="102"/>
        <end position="119"/>
    </location>
</feature>
<dbReference type="RefSeq" id="WP_099911529.1">
    <property type="nucleotide sequence ID" value="NZ_AWWI01000100.1"/>
</dbReference>
<gene>
    <name evidence="8" type="ORF">P775_14450</name>
</gene>
<name>A0A2G8RCX6_9RHOB</name>
<feature type="transmembrane region" description="Helical" evidence="6">
    <location>
        <begin position="35"/>
        <end position="59"/>
    </location>
</feature>
<dbReference type="InterPro" id="IPR037185">
    <property type="entry name" value="EmrE-like"/>
</dbReference>